<dbReference type="AlphaFoldDB" id="A0A1J5PAZ4"/>
<evidence type="ECO:0000313" key="2">
    <source>
        <dbReference type="EMBL" id="OIQ64983.1"/>
    </source>
</evidence>
<dbReference type="EMBL" id="MLJW01007683">
    <property type="protein sequence ID" value="OIQ64983.1"/>
    <property type="molecule type" value="Genomic_DNA"/>
</dbReference>
<accession>A0A1J5PAZ4</accession>
<reference evidence="2" key="1">
    <citation type="submission" date="2016-10" db="EMBL/GenBank/DDBJ databases">
        <title>Sequence of Gallionella enrichment culture.</title>
        <authorList>
            <person name="Poehlein A."/>
            <person name="Muehling M."/>
            <person name="Daniel R."/>
        </authorList>
    </citation>
    <scope>NUCLEOTIDE SEQUENCE</scope>
</reference>
<comment type="caution">
    <text evidence="2">The sequence shown here is derived from an EMBL/GenBank/DDBJ whole genome shotgun (WGS) entry which is preliminary data.</text>
</comment>
<organism evidence="2">
    <name type="scientific">mine drainage metagenome</name>
    <dbReference type="NCBI Taxonomy" id="410659"/>
    <lineage>
        <taxon>unclassified sequences</taxon>
        <taxon>metagenomes</taxon>
        <taxon>ecological metagenomes</taxon>
    </lineage>
</organism>
<evidence type="ECO:0000256" key="1">
    <source>
        <dbReference type="SAM" id="MobiDB-lite"/>
    </source>
</evidence>
<proteinExistence type="predicted"/>
<sequence length="158" mass="17183">MNPVFGVPTGTGVGPTGGMATQTPMPNTSGYVGLRWYSSINTKPRGFTSFSSPRTAATPRNGGRIMENPNGSVWVFSNAPESSICSTVISPAVTCFTLALVIQPMWRLRNSLSISDLVSPTPSRPRWPIYGSGVTKVIGTFWRIFFLRRAVSRMNTYS</sequence>
<gene>
    <name evidence="2" type="ORF">GALL_534620</name>
</gene>
<protein>
    <submittedName>
        <fullName evidence="2">Uncharacterized protein</fullName>
    </submittedName>
</protein>
<name>A0A1J5PAZ4_9ZZZZ</name>
<feature type="region of interest" description="Disordered" evidence="1">
    <location>
        <begin position="1"/>
        <end position="24"/>
    </location>
</feature>